<comment type="caution">
    <text evidence="1">The sequence shown here is derived from an EMBL/GenBank/DDBJ whole genome shotgun (WGS) entry which is preliminary data.</text>
</comment>
<sequence length="64" mass="7453">MITTNLYYLRVDPDTRNDKGSFVEDTVYKLMEIEPSGWALICHDEASCHYVDPDALRELSEDDR</sequence>
<name>A0A951QDI2_9CYAN</name>
<dbReference type="Proteomes" id="UP000757435">
    <property type="component" value="Unassembled WGS sequence"/>
</dbReference>
<evidence type="ECO:0000313" key="1">
    <source>
        <dbReference type="EMBL" id="MBW4661272.1"/>
    </source>
</evidence>
<evidence type="ECO:0000313" key="2">
    <source>
        <dbReference type="Proteomes" id="UP000757435"/>
    </source>
</evidence>
<dbReference type="AlphaFoldDB" id="A0A951QDI2"/>
<reference evidence="1" key="2">
    <citation type="journal article" date="2022" name="Microbiol. Resour. Announc.">
        <title>Metagenome Sequencing to Explore Phylogenomics of Terrestrial Cyanobacteria.</title>
        <authorList>
            <person name="Ward R.D."/>
            <person name="Stajich J.E."/>
            <person name="Johansen J.R."/>
            <person name="Huntemann M."/>
            <person name="Clum A."/>
            <person name="Foster B."/>
            <person name="Foster B."/>
            <person name="Roux S."/>
            <person name="Palaniappan K."/>
            <person name="Varghese N."/>
            <person name="Mukherjee S."/>
            <person name="Reddy T.B.K."/>
            <person name="Daum C."/>
            <person name="Copeland A."/>
            <person name="Chen I.A."/>
            <person name="Ivanova N.N."/>
            <person name="Kyrpides N.C."/>
            <person name="Shapiro N."/>
            <person name="Eloe-Fadrosh E.A."/>
            <person name="Pietrasiak N."/>
        </authorList>
    </citation>
    <scope>NUCLEOTIDE SEQUENCE</scope>
    <source>
        <strain evidence="1">UHER 2000/2452</strain>
    </source>
</reference>
<organism evidence="1 2">
    <name type="scientific">Drouetiella hepatica Uher 2000/2452</name>
    <dbReference type="NCBI Taxonomy" id="904376"/>
    <lineage>
        <taxon>Bacteria</taxon>
        <taxon>Bacillati</taxon>
        <taxon>Cyanobacteriota</taxon>
        <taxon>Cyanophyceae</taxon>
        <taxon>Oculatellales</taxon>
        <taxon>Oculatellaceae</taxon>
        <taxon>Drouetiella</taxon>
    </lineage>
</organism>
<proteinExistence type="predicted"/>
<reference evidence="1" key="1">
    <citation type="submission" date="2021-05" db="EMBL/GenBank/DDBJ databases">
        <authorList>
            <person name="Pietrasiak N."/>
            <person name="Ward R."/>
            <person name="Stajich J.E."/>
            <person name="Kurbessoian T."/>
        </authorList>
    </citation>
    <scope>NUCLEOTIDE SEQUENCE</scope>
    <source>
        <strain evidence="1">UHER 2000/2452</strain>
    </source>
</reference>
<gene>
    <name evidence="1" type="ORF">KME15_21570</name>
</gene>
<protein>
    <submittedName>
        <fullName evidence="1">Uncharacterized protein</fullName>
    </submittedName>
</protein>
<dbReference type="EMBL" id="JAHHHD010000033">
    <property type="protein sequence ID" value="MBW4661272.1"/>
    <property type="molecule type" value="Genomic_DNA"/>
</dbReference>
<accession>A0A951QDI2</accession>